<evidence type="ECO:0000313" key="1">
    <source>
        <dbReference type="EMBL" id="MDY0405161.1"/>
    </source>
</evidence>
<sequence length="125" mass="14258">MANGGFEKDRDTLKKLCPAKQYGVSCEGMTDCPVAQGIRIKLEEDRRIFTPIDRASYKWETEYNKRTAVERVNSRLDVSFGFENHTIRGLDKMKVRCGLALCIMLAMALGRIKENQPEKIRSLVS</sequence>
<name>A0ABU5CGQ8_9BACI</name>
<evidence type="ECO:0000313" key="3">
    <source>
        <dbReference type="Proteomes" id="UP001228376"/>
    </source>
</evidence>
<keyword evidence="3" id="KW-1185">Reference proteome</keyword>
<accession>A0ABU5CGQ8</accession>
<proteinExistence type="predicted"/>
<dbReference type="Proteomes" id="UP001228376">
    <property type="component" value="Unassembled WGS sequence"/>
</dbReference>
<comment type="caution">
    <text evidence="1">The sequence shown here is derived from an EMBL/GenBank/DDBJ whole genome shotgun (WGS) entry which is preliminary data.</text>
</comment>
<gene>
    <name evidence="1" type="ORF">P5G51_006875</name>
    <name evidence="2" type="ORF">P5G51_007565</name>
</gene>
<protein>
    <submittedName>
        <fullName evidence="1">Transposase</fullName>
    </submittedName>
</protein>
<reference evidence="1 3" key="1">
    <citation type="submission" date="2023-10" db="EMBL/GenBank/DDBJ databases">
        <title>179-bfca-hs.</title>
        <authorList>
            <person name="Miliotis G."/>
            <person name="Sengupta P."/>
            <person name="Hameed A."/>
            <person name="Chuvochina M."/>
            <person name="Mcdonagh F."/>
            <person name="Simpson A.C."/>
            <person name="Singh N.K."/>
            <person name="Rekha P.D."/>
            <person name="Raman K."/>
            <person name="Hugenholtz P."/>
            <person name="Venkateswaran K."/>
        </authorList>
    </citation>
    <scope>NUCLEOTIDE SEQUENCE [LARGE SCALE GENOMIC DNA]</scope>
    <source>
        <strain evidence="1 3">179-BFC-A-HS</strain>
    </source>
</reference>
<dbReference type="EMBL" id="JAROCA020000001">
    <property type="protein sequence ID" value="MDY0405161.1"/>
    <property type="molecule type" value="Genomic_DNA"/>
</dbReference>
<evidence type="ECO:0000313" key="2">
    <source>
        <dbReference type="EMBL" id="MDY0405280.1"/>
    </source>
</evidence>
<dbReference type="RefSeq" id="WP_320384433.1">
    <property type="nucleotide sequence ID" value="NZ_JAROCA020000001.1"/>
</dbReference>
<dbReference type="EMBL" id="JAROCA020000001">
    <property type="protein sequence ID" value="MDY0405280.1"/>
    <property type="molecule type" value="Genomic_DNA"/>
</dbReference>
<organism evidence="1 3">
    <name type="scientific">Tigheibacillus jepli</name>
    <dbReference type="NCBI Taxonomy" id="3035914"/>
    <lineage>
        <taxon>Bacteria</taxon>
        <taxon>Bacillati</taxon>
        <taxon>Bacillota</taxon>
        <taxon>Bacilli</taxon>
        <taxon>Bacillales</taxon>
        <taxon>Bacillaceae</taxon>
        <taxon>Tigheibacillus</taxon>
    </lineage>
</organism>